<evidence type="ECO:0000313" key="2">
    <source>
        <dbReference type="Proteomes" id="UP000188729"/>
    </source>
</evidence>
<dbReference type="EMBL" id="MPSB01000005">
    <property type="protein sequence ID" value="ONF96270.1"/>
    <property type="molecule type" value="Genomic_DNA"/>
</dbReference>
<dbReference type="AlphaFoldDB" id="A0A1V2EUK0"/>
<accession>A0A1V2EUK0</accession>
<comment type="caution">
    <text evidence="1">The sequence shown here is derived from an EMBL/GenBank/DDBJ whole genome shotgun (WGS) entry which is preliminary data.</text>
</comment>
<sequence length="341" mass="36386">MDRIAFFRLRQRWKRSRSLRSVVPFMGRAPRKVGHGRQEEAGMALELLKAEGGVVTAPHLADRLVAEASAPMSRQTATRLLREASARLSAGYEELATTLGREALVDFSGTAMRILPEDGGGMLAVCLGVETASRVIVGWAAGPIVRSEAMLLETWRGFEEGFGNVGKSERAFGRLKVILPDVLAAFGAVAFSAVPGGVVDALSDGERRFGRGLVGLLGHRVGRVSLHPRAYSRGEPPIHGSGARTLRIIDAAALMGEAVRDHNLERRVALIDAVSKVDPALAGQLSLQTEGLDHITAVRTVLSAVPSWRDGCDRIAAAAAQAGRCADILAARMSVRIPLQP</sequence>
<keyword evidence="2" id="KW-1185">Reference proteome</keyword>
<dbReference type="STRING" id="1915074.SPHI_14990"/>
<proteinExistence type="predicted"/>
<gene>
    <name evidence="1" type="ORF">SPHI_14990</name>
</gene>
<evidence type="ECO:0000313" key="1">
    <source>
        <dbReference type="EMBL" id="ONF96270.1"/>
    </source>
</evidence>
<reference evidence="1 2" key="1">
    <citation type="submission" date="2016-11" db="EMBL/GenBank/DDBJ databases">
        <title>Genome sequence of Sphingomonas jeddahensis G39.</title>
        <authorList>
            <person name="Poehlein A."/>
            <person name="Wuebbeler J.H."/>
            <person name="Steinbuechel A."/>
            <person name="Daniel R."/>
        </authorList>
    </citation>
    <scope>NUCLEOTIDE SEQUENCE [LARGE SCALE GENOMIC DNA]</scope>
    <source>
        <strain evidence="1 2">G39</strain>
    </source>
</reference>
<dbReference type="Proteomes" id="UP000188729">
    <property type="component" value="Unassembled WGS sequence"/>
</dbReference>
<organism evidence="1 2">
    <name type="scientific">Sphingomonas jeddahensis</name>
    <dbReference type="NCBI Taxonomy" id="1915074"/>
    <lineage>
        <taxon>Bacteria</taxon>
        <taxon>Pseudomonadati</taxon>
        <taxon>Pseudomonadota</taxon>
        <taxon>Alphaproteobacteria</taxon>
        <taxon>Sphingomonadales</taxon>
        <taxon>Sphingomonadaceae</taxon>
        <taxon>Sphingomonas</taxon>
    </lineage>
</organism>
<name>A0A1V2EUK0_9SPHN</name>
<protein>
    <submittedName>
        <fullName evidence="1">Uncharacterized protein</fullName>
    </submittedName>
</protein>